<dbReference type="InterPro" id="IPR027417">
    <property type="entry name" value="P-loop_NTPase"/>
</dbReference>
<dbReference type="PANTHER" id="PTHR42794:SF1">
    <property type="entry name" value="HEMIN IMPORT ATP-BINDING PROTEIN HMUV"/>
    <property type="match status" value="1"/>
</dbReference>
<feature type="domain" description="ABC transporter" evidence="6">
    <location>
        <begin position="8"/>
        <end position="249"/>
    </location>
</feature>
<organism evidence="7 8">
    <name type="scientific">Hymenobacter volaticus</name>
    <dbReference type="NCBI Taxonomy" id="2932254"/>
    <lineage>
        <taxon>Bacteria</taxon>
        <taxon>Pseudomonadati</taxon>
        <taxon>Bacteroidota</taxon>
        <taxon>Cytophagia</taxon>
        <taxon>Cytophagales</taxon>
        <taxon>Hymenobacteraceae</taxon>
        <taxon>Hymenobacter</taxon>
    </lineage>
</organism>
<evidence type="ECO:0000256" key="2">
    <source>
        <dbReference type="ARBA" id="ARBA00022741"/>
    </source>
</evidence>
<keyword evidence="3 7" id="KW-0067">ATP-binding</keyword>
<dbReference type="Proteomes" id="UP000830401">
    <property type="component" value="Plasmid unnamed2"/>
</dbReference>
<name>A0ABY4GDA3_9BACT</name>
<dbReference type="EMBL" id="CP095063">
    <property type="protein sequence ID" value="UOQ68890.1"/>
    <property type="molecule type" value="Genomic_DNA"/>
</dbReference>
<sequence>MAVSAPLLSAEDLAVGYFSSRNTPRAVTDNLRLALWPGELVCLLGPNGAGKSTLLRTLAGLQPPLRGRLMLGNSAMQDLNAPARARQLSVVLTDRLDAGNLTVQELVSLGRQPHTGWLGGLSAHDEAQVQAALAATNTTPFAGRPVGELSDGERQKVLLARALAQDTPLILLDEPTAHLDLPNRVALMRLLHNLARQTGKAILLSTHELDLALQAADRVWLLSATGTLHAGTPEDLVLSGTFAAAFAREGLAFDPTTGTFALHAPAGPTVQLLGEGAAAFWTRRALEREGFIPSAAPAPLRVTTPSILKADSWLCELPGQPAQQHHSIATLLAALRPLLPENHLV</sequence>
<evidence type="ECO:0000259" key="6">
    <source>
        <dbReference type="PROSITE" id="PS50893"/>
    </source>
</evidence>
<keyword evidence="8" id="KW-1185">Reference proteome</keyword>
<gene>
    <name evidence="7" type="ORF">MUN86_24590</name>
</gene>
<evidence type="ECO:0000256" key="3">
    <source>
        <dbReference type="ARBA" id="ARBA00022840"/>
    </source>
</evidence>
<keyword evidence="2" id="KW-0547">Nucleotide-binding</keyword>
<proteinExistence type="predicted"/>
<keyword evidence="4" id="KW-1278">Translocase</keyword>
<dbReference type="SMART" id="SM00382">
    <property type="entry name" value="AAA"/>
    <property type="match status" value="1"/>
</dbReference>
<dbReference type="InterPro" id="IPR003593">
    <property type="entry name" value="AAA+_ATPase"/>
</dbReference>
<dbReference type="PANTHER" id="PTHR42794">
    <property type="entry name" value="HEMIN IMPORT ATP-BINDING PROTEIN HMUV"/>
    <property type="match status" value="1"/>
</dbReference>
<evidence type="ECO:0000313" key="8">
    <source>
        <dbReference type="Proteomes" id="UP000830401"/>
    </source>
</evidence>
<evidence type="ECO:0000256" key="4">
    <source>
        <dbReference type="ARBA" id="ARBA00022967"/>
    </source>
</evidence>
<reference evidence="7" key="1">
    <citation type="submission" date="2022-04" db="EMBL/GenBank/DDBJ databases">
        <title>Hymenobacter sp. isolated from the air.</title>
        <authorList>
            <person name="Won M."/>
            <person name="Lee C.-M."/>
            <person name="Woen H.-Y."/>
            <person name="Kwon S.-W."/>
        </authorList>
    </citation>
    <scope>NUCLEOTIDE SEQUENCE</scope>
    <source>
        <strain evidence="7">5420S-77</strain>
        <plasmid evidence="7">unnamed2</plasmid>
    </source>
</reference>
<accession>A0ABY4GDA3</accession>
<geneLocation type="plasmid" evidence="7 8">
    <name>unnamed2</name>
</geneLocation>
<keyword evidence="1" id="KW-0813">Transport</keyword>
<dbReference type="Gene3D" id="3.40.50.300">
    <property type="entry name" value="P-loop containing nucleotide triphosphate hydrolases"/>
    <property type="match status" value="1"/>
</dbReference>
<dbReference type="Pfam" id="PF00005">
    <property type="entry name" value="ABC_tran"/>
    <property type="match status" value="1"/>
</dbReference>
<dbReference type="GO" id="GO:0005524">
    <property type="term" value="F:ATP binding"/>
    <property type="evidence" value="ECO:0007669"/>
    <property type="project" value="UniProtKB-KW"/>
</dbReference>
<dbReference type="SUPFAM" id="SSF52540">
    <property type="entry name" value="P-loop containing nucleoside triphosphate hydrolases"/>
    <property type="match status" value="1"/>
</dbReference>
<evidence type="ECO:0000256" key="1">
    <source>
        <dbReference type="ARBA" id="ARBA00022448"/>
    </source>
</evidence>
<evidence type="ECO:0000313" key="7">
    <source>
        <dbReference type="EMBL" id="UOQ68890.1"/>
    </source>
</evidence>
<dbReference type="RefSeq" id="WP_245126528.1">
    <property type="nucleotide sequence ID" value="NZ_CP095063.1"/>
</dbReference>
<dbReference type="InterPro" id="IPR003439">
    <property type="entry name" value="ABC_transporter-like_ATP-bd"/>
</dbReference>
<protein>
    <submittedName>
        <fullName evidence="7">ABC transporter ATP-binding protein</fullName>
    </submittedName>
</protein>
<dbReference type="CDD" id="cd03214">
    <property type="entry name" value="ABC_Iron-Siderophores_B12_Hemin"/>
    <property type="match status" value="1"/>
</dbReference>
<comment type="function">
    <text evidence="5">Part of the ABC transporter complex HmuTUV involved in hemin import. Responsible for energy coupling to the transport system.</text>
</comment>
<keyword evidence="7" id="KW-0614">Plasmid</keyword>
<dbReference type="PROSITE" id="PS50893">
    <property type="entry name" value="ABC_TRANSPORTER_2"/>
    <property type="match status" value="1"/>
</dbReference>
<evidence type="ECO:0000256" key="5">
    <source>
        <dbReference type="ARBA" id="ARBA00037066"/>
    </source>
</evidence>